<evidence type="ECO:0000313" key="2">
    <source>
        <dbReference type="Proteomes" id="UP000075755"/>
    </source>
</evidence>
<dbReference type="EMBL" id="CP015005">
    <property type="protein sequence ID" value="AMS41142.1"/>
    <property type="molecule type" value="Genomic_DNA"/>
</dbReference>
<reference evidence="1 2" key="1">
    <citation type="submission" date="2016-03" db="EMBL/GenBank/DDBJ databases">
        <title>Complete genome of Aminobacter aminovorans KCTC 2477.</title>
        <authorList>
            <person name="Kim K.M."/>
        </authorList>
    </citation>
    <scope>NUCLEOTIDE SEQUENCE [LARGE SCALE GENOMIC DNA]</scope>
    <source>
        <strain evidence="1 2">KCTC 2477</strain>
    </source>
</reference>
<evidence type="ECO:0000313" key="1">
    <source>
        <dbReference type="EMBL" id="AMS41142.1"/>
    </source>
</evidence>
<protein>
    <submittedName>
        <fullName evidence="1">Uncharacterized protein</fullName>
    </submittedName>
</protein>
<dbReference type="AlphaFoldDB" id="A0AAC8YMN8"/>
<organism evidence="1 2">
    <name type="scientific">Aminobacter aminovorans</name>
    <name type="common">Chelatobacter heintzii</name>
    <dbReference type="NCBI Taxonomy" id="83263"/>
    <lineage>
        <taxon>Bacteria</taxon>
        <taxon>Pseudomonadati</taxon>
        <taxon>Pseudomonadota</taxon>
        <taxon>Alphaproteobacteria</taxon>
        <taxon>Hyphomicrobiales</taxon>
        <taxon>Phyllobacteriaceae</taxon>
        <taxon>Aminobacter</taxon>
    </lineage>
</organism>
<proteinExistence type="predicted"/>
<accession>A0AAC8YMN8</accession>
<gene>
    <name evidence="1" type="ORF">AA2016_2212</name>
</gene>
<sequence>MIRTWRYTLWVLCGIALAMTLLLLWRPAVAQSLCAPAPDFLHRFEVKLGEFVVLRGDTSNGRQIVVTRAEDGRWSIIEITEDVGCLLMEGEASEFDNGI</sequence>
<dbReference type="Proteomes" id="UP000075755">
    <property type="component" value="Chromosome"/>
</dbReference>
<name>A0AAC8YMN8_AMIAI</name>
<dbReference type="KEGG" id="aak:AA2016_2212"/>